<dbReference type="InterPro" id="IPR003660">
    <property type="entry name" value="HAMP_dom"/>
</dbReference>
<dbReference type="Pfam" id="PF00672">
    <property type="entry name" value="HAMP"/>
    <property type="match status" value="1"/>
</dbReference>
<name>A0A919Y4Z5_9BACL</name>
<dbReference type="GO" id="GO:0000155">
    <property type="term" value="F:phosphorelay sensor kinase activity"/>
    <property type="evidence" value="ECO:0007669"/>
    <property type="project" value="InterPro"/>
</dbReference>
<keyword evidence="5 10" id="KW-0418">Kinase</keyword>
<dbReference type="EMBL" id="BORS01000027">
    <property type="protein sequence ID" value="GIO45021.1"/>
    <property type="molecule type" value="Genomic_DNA"/>
</dbReference>
<keyword evidence="2" id="KW-1003">Cell membrane</keyword>
<evidence type="ECO:0000256" key="5">
    <source>
        <dbReference type="ARBA" id="ARBA00022777"/>
    </source>
</evidence>
<sequence length="616" mass="70239">MFDGLKRTLRAGYARLSGRLANKLILFFSTIIILVVVSLTLISGHMLRKESVANSIESTENNLKLVNQNLEDYLADIEQLSLPQIRYDDLLQAIVNEDTDYASKMYLDQYLRSLFYSRSDLNGIFLYLIDQEKYYSITREGSDTKARVGFQIGIADQPWFEQAMTSPRSHSFQSFAQSNDQIGYTALKNPGIMAYHRVIRSIASREPRAVISFYIQPEVIEEILQDIPMEQGEHLIFLDPDNTPFYADDLSFFEQMKDTSQWDYLDASGSGTDPVIRRTPEGSQYLIVSNTGETEKWKLAKPIPYSNIYEPARQARNVSFLIGAAFLILSIVLIAWIANAITRPLYRLSRQMRKFSEGTFDAVALVRGQDEIADLNRHFNKMVFRTNELINERYKMKLVEKNAILKALEAEINPHFLYNALQAISTKALRSKDFEVADMIGALGLTLRYCIGGKDIVLAREELQHIDRYLALQKARFGDRLEVELEWDESLKSLQIPKLSLQTLIENSIKHAVEKVSGTVKIRISAAFAEGHFVITVGDNGPGIPQKRIDQLKALFQKDWEETQESENIGLKNLNTRLKLLYGEHAELRISNTDHGVSITMMIPRGEDSDVQSIDY</sequence>
<dbReference type="SUPFAM" id="SSF158472">
    <property type="entry name" value="HAMP domain-like"/>
    <property type="match status" value="1"/>
</dbReference>
<dbReference type="CDD" id="cd06225">
    <property type="entry name" value="HAMP"/>
    <property type="match status" value="1"/>
</dbReference>
<comment type="caution">
    <text evidence="10">The sequence shown here is derived from an EMBL/GenBank/DDBJ whole genome shotgun (WGS) entry which is preliminary data.</text>
</comment>
<reference evidence="10" key="1">
    <citation type="submission" date="2021-03" db="EMBL/GenBank/DDBJ databases">
        <title>Antimicrobial resistance genes in bacteria isolated from Japanese honey, and their potential for conferring macrolide and lincosamide resistance in the American foulbrood pathogen Paenibacillus larvae.</title>
        <authorList>
            <person name="Okamoto M."/>
            <person name="Kumagai M."/>
            <person name="Kanamori H."/>
            <person name="Takamatsu D."/>
        </authorList>
    </citation>
    <scope>NUCLEOTIDE SEQUENCE</scope>
    <source>
        <strain evidence="10">J41TS4</strain>
    </source>
</reference>
<dbReference type="GO" id="GO:0005886">
    <property type="term" value="C:plasma membrane"/>
    <property type="evidence" value="ECO:0007669"/>
    <property type="project" value="UniProtKB-SubCell"/>
</dbReference>
<keyword evidence="8" id="KW-0812">Transmembrane</keyword>
<dbReference type="PANTHER" id="PTHR34220">
    <property type="entry name" value="SENSOR HISTIDINE KINASE YPDA"/>
    <property type="match status" value="1"/>
</dbReference>
<dbReference type="AlphaFoldDB" id="A0A919Y4Z5"/>
<comment type="subcellular location">
    <subcellularLocation>
        <location evidence="1">Cell membrane</location>
        <topology evidence="1">Multi-pass membrane protein</topology>
    </subcellularLocation>
</comment>
<dbReference type="InterPro" id="IPR050640">
    <property type="entry name" value="Bact_2-comp_sensor_kinase"/>
</dbReference>
<keyword evidence="6 8" id="KW-0472">Membrane</keyword>
<dbReference type="InterPro" id="IPR003594">
    <property type="entry name" value="HATPase_dom"/>
</dbReference>
<dbReference type="Proteomes" id="UP000678895">
    <property type="component" value="Unassembled WGS sequence"/>
</dbReference>
<evidence type="ECO:0000313" key="10">
    <source>
        <dbReference type="EMBL" id="GIO45021.1"/>
    </source>
</evidence>
<keyword evidence="4" id="KW-0808">Transferase</keyword>
<dbReference type="SUPFAM" id="SSF55874">
    <property type="entry name" value="ATPase domain of HSP90 chaperone/DNA topoisomerase II/histidine kinase"/>
    <property type="match status" value="1"/>
</dbReference>
<dbReference type="Pfam" id="PF06580">
    <property type="entry name" value="His_kinase"/>
    <property type="match status" value="1"/>
</dbReference>
<dbReference type="InterPro" id="IPR010559">
    <property type="entry name" value="Sig_transdc_His_kin_internal"/>
</dbReference>
<evidence type="ECO:0000256" key="6">
    <source>
        <dbReference type="ARBA" id="ARBA00023136"/>
    </source>
</evidence>
<evidence type="ECO:0000259" key="9">
    <source>
        <dbReference type="PROSITE" id="PS50885"/>
    </source>
</evidence>
<feature type="transmembrane region" description="Helical" evidence="8">
    <location>
        <begin position="24"/>
        <end position="47"/>
    </location>
</feature>
<evidence type="ECO:0000313" key="11">
    <source>
        <dbReference type="Proteomes" id="UP000678895"/>
    </source>
</evidence>
<dbReference type="PROSITE" id="PS50885">
    <property type="entry name" value="HAMP"/>
    <property type="match status" value="1"/>
</dbReference>
<feature type="domain" description="HAMP" evidence="9">
    <location>
        <begin position="339"/>
        <end position="391"/>
    </location>
</feature>
<dbReference type="InterPro" id="IPR036890">
    <property type="entry name" value="HATPase_C_sf"/>
</dbReference>
<gene>
    <name evidence="10" type="primary">yesM_11</name>
    <name evidence="10" type="ORF">J41TS4_47790</name>
</gene>
<feature type="transmembrane region" description="Helical" evidence="8">
    <location>
        <begin position="320"/>
        <end position="342"/>
    </location>
</feature>
<keyword evidence="8" id="KW-1133">Transmembrane helix</keyword>
<keyword evidence="7" id="KW-0175">Coiled coil</keyword>
<dbReference type="RefSeq" id="WP_301630831.1">
    <property type="nucleotide sequence ID" value="NZ_BORS01000027.1"/>
</dbReference>
<evidence type="ECO:0000256" key="1">
    <source>
        <dbReference type="ARBA" id="ARBA00004651"/>
    </source>
</evidence>
<organism evidence="10 11">
    <name type="scientific">Paenibacillus apis</name>
    <dbReference type="NCBI Taxonomy" id="1792174"/>
    <lineage>
        <taxon>Bacteria</taxon>
        <taxon>Bacillati</taxon>
        <taxon>Bacillota</taxon>
        <taxon>Bacilli</taxon>
        <taxon>Bacillales</taxon>
        <taxon>Paenibacillaceae</taxon>
        <taxon>Paenibacillus</taxon>
    </lineage>
</organism>
<dbReference type="Gene3D" id="6.10.340.10">
    <property type="match status" value="1"/>
</dbReference>
<protein>
    <submittedName>
        <fullName evidence="10">Sensor histidine kinase YesM</fullName>
    </submittedName>
</protein>
<evidence type="ECO:0000256" key="3">
    <source>
        <dbReference type="ARBA" id="ARBA00022553"/>
    </source>
</evidence>
<evidence type="ECO:0000256" key="2">
    <source>
        <dbReference type="ARBA" id="ARBA00022475"/>
    </source>
</evidence>
<evidence type="ECO:0000256" key="8">
    <source>
        <dbReference type="SAM" id="Phobius"/>
    </source>
</evidence>
<accession>A0A919Y4Z5</accession>
<dbReference type="SMART" id="SM00304">
    <property type="entry name" value="HAMP"/>
    <property type="match status" value="1"/>
</dbReference>
<keyword evidence="11" id="KW-1185">Reference proteome</keyword>
<evidence type="ECO:0000256" key="7">
    <source>
        <dbReference type="SAM" id="Coils"/>
    </source>
</evidence>
<dbReference type="Gene3D" id="3.30.565.10">
    <property type="entry name" value="Histidine kinase-like ATPase, C-terminal domain"/>
    <property type="match status" value="1"/>
</dbReference>
<dbReference type="Pfam" id="PF02518">
    <property type="entry name" value="HATPase_c"/>
    <property type="match status" value="1"/>
</dbReference>
<proteinExistence type="predicted"/>
<evidence type="ECO:0000256" key="4">
    <source>
        <dbReference type="ARBA" id="ARBA00022679"/>
    </source>
</evidence>
<keyword evidence="3" id="KW-0597">Phosphoprotein</keyword>
<dbReference type="PANTHER" id="PTHR34220:SF7">
    <property type="entry name" value="SENSOR HISTIDINE KINASE YPDA"/>
    <property type="match status" value="1"/>
</dbReference>
<feature type="coiled-coil region" evidence="7">
    <location>
        <begin position="49"/>
        <end position="76"/>
    </location>
</feature>